<dbReference type="Gene3D" id="3.30.70.1430">
    <property type="entry name" value="Multidrug efflux transporter AcrB pore domain"/>
    <property type="match status" value="2"/>
</dbReference>
<protein>
    <submittedName>
        <fullName evidence="2">Efflux RND transporter permease subunit</fullName>
    </submittedName>
</protein>
<gene>
    <name evidence="2" type="ORF">ACFPB0_00790</name>
</gene>
<feature type="transmembrane region" description="Helical" evidence="1">
    <location>
        <begin position="536"/>
        <end position="557"/>
    </location>
</feature>
<dbReference type="InterPro" id="IPR001036">
    <property type="entry name" value="Acrflvin-R"/>
</dbReference>
<feature type="transmembrane region" description="Helical" evidence="1">
    <location>
        <begin position="932"/>
        <end position="954"/>
    </location>
</feature>
<feature type="transmembrane region" description="Helical" evidence="1">
    <location>
        <begin position="477"/>
        <end position="500"/>
    </location>
</feature>
<feature type="transmembrane region" description="Helical" evidence="1">
    <location>
        <begin position="21"/>
        <end position="41"/>
    </location>
</feature>
<feature type="transmembrane region" description="Helical" evidence="1">
    <location>
        <begin position="396"/>
        <end position="417"/>
    </location>
</feature>
<feature type="transmembrane region" description="Helical" evidence="1">
    <location>
        <begin position="904"/>
        <end position="926"/>
    </location>
</feature>
<keyword evidence="3" id="KW-1185">Reference proteome</keyword>
<dbReference type="EMBL" id="JBHSGQ010000001">
    <property type="protein sequence ID" value="MFC4723815.1"/>
    <property type="molecule type" value="Genomic_DNA"/>
</dbReference>
<keyword evidence="1" id="KW-0812">Transmembrane</keyword>
<proteinExistence type="predicted"/>
<dbReference type="Gene3D" id="3.30.2090.10">
    <property type="entry name" value="Multidrug efflux transporter AcrB TolC docking domain, DN and DC subdomains"/>
    <property type="match status" value="2"/>
</dbReference>
<organism evidence="2 3">
    <name type="scientific">Glycocaulis abyssi</name>
    <dbReference type="NCBI Taxonomy" id="1433403"/>
    <lineage>
        <taxon>Bacteria</taxon>
        <taxon>Pseudomonadati</taxon>
        <taxon>Pseudomonadota</taxon>
        <taxon>Alphaproteobacteria</taxon>
        <taxon>Maricaulales</taxon>
        <taxon>Maricaulaceae</taxon>
        <taxon>Glycocaulis</taxon>
    </lineage>
</organism>
<reference evidence="3" key="1">
    <citation type="journal article" date="2019" name="Int. J. Syst. Evol. Microbiol.">
        <title>The Global Catalogue of Microorganisms (GCM) 10K type strain sequencing project: providing services to taxonomists for standard genome sequencing and annotation.</title>
        <authorList>
            <consortium name="The Broad Institute Genomics Platform"/>
            <consortium name="The Broad Institute Genome Sequencing Center for Infectious Disease"/>
            <person name="Wu L."/>
            <person name="Ma J."/>
        </authorList>
    </citation>
    <scope>NUCLEOTIDE SEQUENCE [LARGE SCALE GENOMIC DNA]</scope>
    <source>
        <strain evidence="3">CCUG 62981</strain>
    </source>
</reference>
<evidence type="ECO:0000313" key="2">
    <source>
        <dbReference type="EMBL" id="MFC4723815.1"/>
    </source>
</evidence>
<dbReference type="Proteomes" id="UP001596024">
    <property type="component" value="Unassembled WGS sequence"/>
</dbReference>
<evidence type="ECO:0000313" key="3">
    <source>
        <dbReference type="Proteomes" id="UP001596024"/>
    </source>
</evidence>
<feature type="transmembrane region" description="Helical" evidence="1">
    <location>
        <begin position="878"/>
        <end position="897"/>
    </location>
</feature>
<feature type="transmembrane region" description="Helical" evidence="1">
    <location>
        <begin position="370"/>
        <end position="390"/>
    </location>
</feature>
<comment type="caution">
    <text evidence="2">The sequence shown here is derived from an EMBL/GenBank/DDBJ whole genome shotgun (WGS) entry which is preliminary data.</text>
</comment>
<dbReference type="SUPFAM" id="SSF82693">
    <property type="entry name" value="Multidrug efflux transporter AcrB pore domain, PN1, PN2, PC1 and PC2 subdomains"/>
    <property type="match status" value="3"/>
</dbReference>
<feature type="transmembrane region" description="Helical" evidence="1">
    <location>
        <begin position="344"/>
        <end position="363"/>
    </location>
</feature>
<dbReference type="PRINTS" id="PR00702">
    <property type="entry name" value="ACRIFLAVINRP"/>
</dbReference>
<dbReference type="Gene3D" id="3.30.70.1440">
    <property type="entry name" value="Multidrug efflux transporter AcrB pore domain"/>
    <property type="match status" value="1"/>
</dbReference>
<feature type="transmembrane region" description="Helical" evidence="1">
    <location>
        <begin position="1008"/>
        <end position="1034"/>
    </location>
</feature>
<dbReference type="SUPFAM" id="SSF82714">
    <property type="entry name" value="Multidrug efflux transporter AcrB TolC docking domain, DN and DC subdomains"/>
    <property type="match status" value="2"/>
</dbReference>
<dbReference type="PANTHER" id="PTHR32063:SF0">
    <property type="entry name" value="SWARMING MOTILITY PROTEIN SWRC"/>
    <property type="match status" value="1"/>
</dbReference>
<dbReference type="PANTHER" id="PTHR32063">
    <property type="match status" value="1"/>
</dbReference>
<feature type="transmembrane region" description="Helical" evidence="1">
    <location>
        <begin position="975"/>
        <end position="996"/>
    </location>
</feature>
<dbReference type="SUPFAM" id="SSF82866">
    <property type="entry name" value="Multidrug efflux transporter AcrB transmembrane domain"/>
    <property type="match status" value="2"/>
</dbReference>
<evidence type="ECO:0000256" key="1">
    <source>
        <dbReference type="SAM" id="Phobius"/>
    </source>
</evidence>
<dbReference type="Gene3D" id="1.20.1640.10">
    <property type="entry name" value="Multidrug efflux transporter AcrB transmembrane domain"/>
    <property type="match status" value="2"/>
</dbReference>
<name>A0ABV9NA49_9PROT</name>
<feature type="transmembrane region" description="Helical" evidence="1">
    <location>
        <begin position="438"/>
        <end position="471"/>
    </location>
</feature>
<dbReference type="RefSeq" id="WP_371394502.1">
    <property type="nucleotide sequence ID" value="NZ_CP163421.1"/>
</dbReference>
<dbReference type="Gene3D" id="3.30.70.1320">
    <property type="entry name" value="Multidrug efflux transporter AcrB pore domain like"/>
    <property type="match status" value="1"/>
</dbReference>
<keyword evidence="1" id="KW-1133">Transmembrane helix</keyword>
<dbReference type="Pfam" id="PF00873">
    <property type="entry name" value="ACR_tran"/>
    <property type="match status" value="1"/>
</dbReference>
<accession>A0ABV9NA49</accession>
<sequence>MAEPSQRGGIVHHAIRRPVGTLAIASVVLVLGLFFVTRLPVDLLPRIEYPQITVTVNYPGAAPEVMEQQITRVLESNLAATENLIRIDSRASEGRTNVNLHFDYGTNLDIALQDASRYLELARTQLPPGIEPPRIYKRDPSQAPVWTAGFSSPTRSQVEVNEWVERRLAPQLLAIGGVSGVEAAGGQVREMEVLVDQDRLASYGLSMQDVIDALADENVDIAAGWVTSASFDVMAKTDGLFTSAEDVANVLINLPGGNGRRIPLSELAEVRDGHREQRLFARLDGTPAVQVSVFKLPGANTVEVVDEVNDAIGQLSRSGFIPDDIVFEVIGDTAFFIRSAVSSVASAAILGGVLAMVFVLFFLGSLRRSFVIGLAIPIALLATFVMMGLGGLTLNIISLGGLALGVGLLLDNSIVMLENIHRHRQELGKDPERAAHDGAGEVAGAIIAGTLTNLAAVVPFLLITGLAALIFRELMLTISFAIIATLAAALTLTPMLAVLVSRARFESGLAGSRPIRAFDGGVQFLRRRYRRVLPRLLRWRAAVIAAALAVFAGSLWLGSNLGTEFLPQVDDGQVSVRLSLPPGSPPHETDAAARQIEAVLGADPYVQSMFTLVGGHLGGGIVNERPGTSNIRVQLTDARERPEMPAGVWVANMREALEALDIPGARIWVRPPSISGLNFGPGEGSFSISVVGEDLTLSRQAARQISARLQGIRGLEGVEVGREDESPLMRISVDTERASALGLRTSEIGAAVRAAVDGAVPTRFMADAQEYELRVRLPRSQTGDSAALANLILFRPQGAPVRLGDVATISLGAGPAHIERDNQNRVVRVNGEINTAVSDVSTVMAQVEGRLADMDLPDEIGLVFEGQWQTIQETNRELTTVVLLALFLVFVVMAVQYERISNPLVILATAPLAITGVVLALVLTGTPLSAPVMIGAILLIGIVVNNAILLVEYIEKGRRERGLSPARAVVSAGTARLRPVLMTTATTALGMSPLAFGAGPGGEIMQPLALAVIGGLLVATVLTLLVIPSLYLIVDGASRRLTSLMTGR</sequence>
<keyword evidence="1" id="KW-0472">Membrane</keyword>
<dbReference type="InterPro" id="IPR027463">
    <property type="entry name" value="AcrB_DN_DC_subdom"/>
</dbReference>